<evidence type="ECO:0000313" key="2">
    <source>
        <dbReference type="Proteomes" id="UP000002669"/>
    </source>
</evidence>
<organism evidence="2">
    <name type="scientific">Arthroderma gypseum (strain ATCC MYA-4604 / CBS 118893)</name>
    <name type="common">Microsporum gypseum</name>
    <dbReference type="NCBI Taxonomy" id="535722"/>
    <lineage>
        <taxon>Eukaryota</taxon>
        <taxon>Fungi</taxon>
        <taxon>Dikarya</taxon>
        <taxon>Ascomycota</taxon>
        <taxon>Pezizomycotina</taxon>
        <taxon>Eurotiomycetes</taxon>
        <taxon>Eurotiomycetidae</taxon>
        <taxon>Onygenales</taxon>
        <taxon>Arthrodermataceae</taxon>
        <taxon>Nannizzia</taxon>
    </lineage>
</organism>
<dbReference type="Proteomes" id="UP000002669">
    <property type="component" value="Unassembled WGS sequence"/>
</dbReference>
<dbReference type="EMBL" id="DS989826">
    <property type="protein sequence ID" value="EFR03199.1"/>
    <property type="molecule type" value="Genomic_DNA"/>
</dbReference>
<gene>
    <name evidence="1" type="ORF">MGYG_06198</name>
</gene>
<dbReference type="VEuPathDB" id="FungiDB:MGYG_06198"/>
<protein>
    <submittedName>
        <fullName evidence="1">Uncharacterized protein</fullName>
    </submittedName>
</protein>
<dbReference type="GeneID" id="10026907"/>
<dbReference type="HOGENOM" id="CLU_1570241_0_0_1"/>
<sequence>MGCGCRVVRLYVGFYGRAAAAQPLNKFSKSPYCGNLSICKPYSKQIHIKYCTTIWDGKTTVHHNLIPGRRDLRLENMCPEVTKQTAARILFTVPSRFHPASKKNDQRVSEITSETSAASSSLKQSAPLFRLSYLGALIHRPLDGVDRLTGNLREQRILSAKKPICMEPSQ</sequence>
<accession>E4V0R2</accession>
<reference evidence="2" key="1">
    <citation type="journal article" date="2012" name="MBio">
        <title>Comparative genome analysis of Trichophyton rubrum and related dermatophytes reveals candidate genes involved in infection.</title>
        <authorList>
            <person name="Martinez D.A."/>
            <person name="Oliver B.G."/>
            <person name="Graeser Y."/>
            <person name="Goldberg J.M."/>
            <person name="Li W."/>
            <person name="Martinez-Rossi N.M."/>
            <person name="Monod M."/>
            <person name="Shelest E."/>
            <person name="Barton R.C."/>
            <person name="Birch E."/>
            <person name="Brakhage A.A."/>
            <person name="Chen Z."/>
            <person name="Gurr S.J."/>
            <person name="Heiman D."/>
            <person name="Heitman J."/>
            <person name="Kosti I."/>
            <person name="Rossi A."/>
            <person name="Saif S."/>
            <person name="Samalova M."/>
            <person name="Saunders C.W."/>
            <person name="Shea T."/>
            <person name="Summerbell R.C."/>
            <person name="Xu J."/>
            <person name="Young S."/>
            <person name="Zeng Q."/>
            <person name="Birren B.W."/>
            <person name="Cuomo C.A."/>
            <person name="White T.C."/>
        </authorList>
    </citation>
    <scope>NUCLEOTIDE SEQUENCE [LARGE SCALE GENOMIC DNA]</scope>
    <source>
        <strain evidence="2">ATCC MYA-4604 / CBS 118893</strain>
    </source>
</reference>
<keyword evidence="2" id="KW-1185">Reference proteome</keyword>
<proteinExistence type="predicted"/>
<dbReference type="RefSeq" id="XP_003171653.1">
    <property type="nucleotide sequence ID" value="XM_003171605.1"/>
</dbReference>
<dbReference type="AlphaFoldDB" id="E4V0R2"/>
<evidence type="ECO:0000313" key="1">
    <source>
        <dbReference type="EMBL" id="EFR03199.1"/>
    </source>
</evidence>
<name>E4V0R2_ARTGP</name>
<dbReference type="InParanoid" id="E4V0R2"/>